<dbReference type="InParanoid" id="A0A0C3JQN6"/>
<sequence length="148" mass="16372">MDSGFFDPRLLNSCVCRCLASMASMPTFYLFTTPSSPECFRSVQHPILVRRSRSKPHDPVIPDGQVSIHKVVTFKQLARFNGAIIPEGASMCQGVSLSALSDNCSSRGKPVTSTMLSFCNVSVFYTLKLSIAFFFAAFKEQFMKAVPR</sequence>
<organism evidence="2 3">
    <name type="scientific">Pisolithus tinctorius Marx 270</name>
    <dbReference type="NCBI Taxonomy" id="870435"/>
    <lineage>
        <taxon>Eukaryota</taxon>
        <taxon>Fungi</taxon>
        <taxon>Dikarya</taxon>
        <taxon>Basidiomycota</taxon>
        <taxon>Agaricomycotina</taxon>
        <taxon>Agaricomycetes</taxon>
        <taxon>Agaricomycetidae</taxon>
        <taxon>Boletales</taxon>
        <taxon>Sclerodermatineae</taxon>
        <taxon>Pisolithaceae</taxon>
        <taxon>Pisolithus</taxon>
    </lineage>
</organism>
<evidence type="ECO:0000313" key="3">
    <source>
        <dbReference type="Proteomes" id="UP000054217"/>
    </source>
</evidence>
<keyword evidence="3" id="KW-1185">Reference proteome</keyword>
<dbReference type="EMBL" id="KN831949">
    <property type="protein sequence ID" value="KIO11488.1"/>
    <property type="molecule type" value="Genomic_DNA"/>
</dbReference>
<protein>
    <submittedName>
        <fullName evidence="2">Uncharacterized protein</fullName>
    </submittedName>
</protein>
<dbReference type="HOGENOM" id="CLU_1759572_0_0_1"/>
<feature type="transmembrane region" description="Helical" evidence="1">
    <location>
        <begin position="115"/>
        <end position="138"/>
    </location>
</feature>
<evidence type="ECO:0000256" key="1">
    <source>
        <dbReference type="SAM" id="Phobius"/>
    </source>
</evidence>
<gene>
    <name evidence="2" type="ORF">M404DRAFT_785785</name>
</gene>
<keyword evidence="1" id="KW-0472">Membrane</keyword>
<evidence type="ECO:0000313" key="2">
    <source>
        <dbReference type="EMBL" id="KIO11488.1"/>
    </source>
</evidence>
<keyword evidence="1" id="KW-1133">Transmembrane helix</keyword>
<reference evidence="2 3" key="1">
    <citation type="submission" date="2014-04" db="EMBL/GenBank/DDBJ databases">
        <authorList>
            <consortium name="DOE Joint Genome Institute"/>
            <person name="Kuo A."/>
            <person name="Kohler A."/>
            <person name="Costa M.D."/>
            <person name="Nagy L.G."/>
            <person name="Floudas D."/>
            <person name="Copeland A."/>
            <person name="Barry K.W."/>
            <person name="Cichocki N."/>
            <person name="Veneault-Fourrey C."/>
            <person name="LaButti K."/>
            <person name="Lindquist E.A."/>
            <person name="Lipzen A."/>
            <person name="Lundell T."/>
            <person name="Morin E."/>
            <person name="Murat C."/>
            <person name="Sun H."/>
            <person name="Tunlid A."/>
            <person name="Henrissat B."/>
            <person name="Grigoriev I.V."/>
            <person name="Hibbett D.S."/>
            <person name="Martin F."/>
            <person name="Nordberg H.P."/>
            <person name="Cantor M.N."/>
            <person name="Hua S.X."/>
        </authorList>
    </citation>
    <scope>NUCLEOTIDE SEQUENCE [LARGE SCALE GENOMIC DNA]</scope>
    <source>
        <strain evidence="2 3">Marx 270</strain>
    </source>
</reference>
<keyword evidence="1" id="KW-0812">Transmembrane</keyword>
<name>A0A0C3JQN6_PISTI</name>
<accession>A0A0C3JQN6</accession>
<proteinExistence type="predicted"/>
<dbReference type="AlphaFoldDB" id="A0A0C3JQN6"/>
<dbReference type="Proteomes" id="UP000054217">
    <property type="component" value="Unassembled WGS sequence"/>
</dbReference>
<reference evidence="3" key="2">
    <citation type="submission" date="2015-01" db="EMBL/GenBank/DDBJ databases">
        <title>Evolutionary Origins and Diversification of the Mycorrhizal Mutualists.</title>
        <authorList>
            <consortium name="DOE Joint Genome Institute"/>
            <consortium name="Mycorrhizal Genomics Consortium"/>
            <person name="Kohler A."/>
            <person name="Kuo A."/>
            <person name="Nagy L.G."/>
            <person name="Floudas D."/>
            <person name="Copeland A."/>
            <person name="Barry K.W."/>
            <person name="Cichocki N."/>
            <person name="Veneault-Fourrey C."/>
            <person name="LaButti K."/>
            <person name="Lindquist E.A."/>
            <person name="Lipzen A."/>
            <person name="Lundell T."/>
            <person name="Morin E."/>
            <person name="Murat C."/>
            <person name="Riley R."/>
            <person name="Ohm R."/>
            <person name="Sun H."/>
            <person name="Tunlid A."/>
            <person name="Henrissat B."/>
            <person name="Grigoriev I.V."/>
            <person name="Hibbett D.S."/>
            <person name="Martin F."/>
        </authorList>
    </citation>
    <scope>NUCLEOTIDE SEQUENCE [LARGE SCALE GENOMIC DNA]</scope>
    <source>
        <strain evidence="3">Marx 270</strain>
    </source>
</reference>